<gene>
    <name evidence="1" type="ORF">D1O30_12465</name>
</gene>
<evidence type="ECO:0000313" key="1">
    <source>
        <dbReference type="EMBL" id="RNJ50290.1"/>
    </source>
</evidence>
<evidence type="ECO:0000313" key="2">
    <source>
        <dbReference type="Proteomes" id="UP000268623"/>
    </source>
</evidence>
<keyword evidence="2" id="KW-1185">Reference proteome</keyword>
<protein>
    <submittedName>
        <fullName evidence="1">Uncharacterized protein</fullName>
    </submittedName>
</protein>
<dbReference type="AlphaFoldDB" id="A0A3M9XTV2"/>
<name>A0A3M9XTV2_9HYPH</name>
<reference evidence="1 2" key="1">
    <citation type="submission" date="2018-08" db="EMBL/GenBank/DDBJ databases">
        <title>Genome sequence of Methylocystis hirsuta CSC1, a methanotroph able to accumulate PHAs.</title>
        <authorList>
            <person name="Bordel S."/>
            <person name="Rodriguez E."/>
            <person name="Gancedo J."/>
            <person name="Munoz R."/>
        </authorList>
    </citation>
    <scope>NUCLEOTIDE SEQUENCE [LARGE SCALE GENOMIC DNA]</scope>
    <source>
        <strain evidence="1 2">CSC1</strain>
    </source>
</reference>
<comment type="caution">
    <text evidence="1">The sequence shown here is derived from an EMBL/GenBank/DDBJ whole genome shotgun (WGS) entry which is preliminary data.</text>
</comment>
<proteinExistence type="predicted"/>
<dbReference type="Proteomes" id="UP000268623">
    <property type="component" value="Unassembled WGS sequence"/>
</dbReference>
<accession>A0A3M9XTV2</accession>
<organism evidence="1 2">
    <name type="scientific">Methylocystis hirsuta</name>
    <dbReference type="NCBI Taxonomy" id="369798"/>
    <lineage>
        <taxon>Bacteria</taxon>
        <taxon>Pseudomonadati</taxon>
        <taxon>Pseudomonadota</taxon>
        <taxon>Alphaproteobacteria</taxon>
        <taxon>Hyphomicrobiales</taxon>
        <taxon>Methylocystaceae</taxon>
        <taxon>Methylocystis</taxon>
    </lineage>
</organism>
<dbReference type="EMBL" id="QWDD01000001">
    <property type="protein sequence ID" value="RNJ50290.1"/>
    <property type="molecule type" value="Genomic_DNA"/>
</dbReference>
<sequence length="74" mass="8464">MSDERRQLISKRTRAAMATPEVRKKVSDRTKVGIAARKEWSCELAALRVVWRAACPEARRRFIDEIFEALCGDG</sequence>